<dbReference type="GO" id="GO:0004175">
    <property type="term" value="F:endopeptidase activity"/>
    <property type="evidence" value="ECO:0007669"/>
    <property type="project" value="UniProtKB-ARBA"/>
</dbReference>
<dbReference type="EMBL" id="JACHVU010000004">
    <property type="protein sequence ID" value="MBB2990734.1"/>
    <property type="molecule type" value="Genomic_DNA"/>
</dbReference>
<dbReference type="RefSeq" id="WP_183467997.1">
    <property type="nucleotide sequence ID" value="NZ_JACHVU010000004.1"/>
</dbReference>
<dbReference type="PIRSF" id="PIRSF026622">
    <property type="entry name" value="Proteas_026622"/>
    <property type="match status" value="1"/>
</dbReference>
<dbReference type="GO" id="GO:0080120">
    <property type="term" value="P:CAAX-box protein maturation"/>
    <property type="evidence" value="ECO:0007669"/>
    <property type="project" value="UniProtKB-ARBA"/>
</dbReference>
<keyword evidence="3" id="KW-1185">Reference proteome</keyword>
<gene>
    <name evidence="2" type="ORF">FHR72_002207</name>
</gene>
<comment type="caution">
    <text evidence="2">The sequence shown here is derived from an EMBL/GenBank/DDBJ whole genome shotgun (WGS) entry which is preliminary data.</text>
</comment>
<dbReference type="InterPro" id="IPR015837">
    <property type="entry name" value="UCP026622_CAAX_protease"/>
</dbReference>
<accession>A0A839Q7A2</accession>
<evidence type="ECO:0000313" key="2">
    <source>
        <dbReference type="EMBL" id="MBB2990734.1"/>
    </source>
</evidence>
<feature type="domain" description="CAAX prenyl protease 2/Lysostaphin resistance protein A-like" evidence="1">
    <location>
        <begin position="98"/>
        <end position="191"/>
    </location>
</feature>
<protein>
    <recommendedName>
        <fullName evidence="1">CAAX prenyl protease 2/Lysostaphin resistance protein A-like domain-containing protein</fullName>
    </recommendedName>
</protein>
<organism evidence="2 3">
    <name type="scientific">Mycolicibacterium iranicum</name>
    <name type="common">Mycobacterium iranicum</name>
    <dbReference type="NCBI Taxonomy" id="912594"/>
    <lineage>
        <taxon>Bacteria</taxon>
        <taxon>Bacillati</taxon>
        <taxon>Actinomycetota</taxon>
        <taxon>Actinomycetes</taxon>
        <taxon>Mycobacteriales</taxon>
        <taxon>Mycobacteriaceae</taxon>
        <taxon>Mycolicibacterium</taxon>
    </lineage>
</organism>
<evidence type="ECO:0000259" key="1">
    <source>
        <dbReference type="Pfam" id="PF02517"/>
    </source>
</evidence>
<dbReference type="InterPro" id="IPR003675">
    <property type="entry name" value="Rce1/LyrA-like_dom"/>
</dbReference>
<sequence>MRRERARVAALAVALLGWSALAPRLSKRWNPLPQAVFGAVAVAGLRPPLGLRLPELGRGLRWGGVAASTVVATVAVGTLLPPVRAGMAGRELPAEPARWLLLRIPFGTVWSEEVTFRAALGTAAENAFGATAGRLLAAAVFGLSHTPDARAADESVPLTVIATGAAGWMFSWLYARSGSLAAPMLAHLAVNEAGAMAVLAVRPRPDR</sequence>
<name>A0A839Q7A2_MYCIR</name>
<proteinExistence type="predicted"/>
<reference evidence="2 3" key="1">
    <citation type="submission" date="2020-08" db="EMBL/GenBank/DDBJ databases">
        <title>The Agave Microbiome: Exploring the role of microbial communities in plant adaptations to desert environments.</title>
        <authorList>
            <person name="Partida-Martinez L.P."/>
        </authorList>
    </citation>
    <scope>NUCLEOTIDE SEQUENCE [LARGE SCALE GENOMIC DNA]</scope>
    <source>
        <strain evidence="2 3">AT2.18</strain>
    </source>
</reference>
<dbReference type="AlphaFoldDB" id="A0A839Q7A2"/>
<dbReference type="Proteomes" id="UP000550501">
    <property type="component" value="Unassembled WGS sequence"/>
</dbReference>
<dbReference type="Pfam" id="PF02517">
    <property type="entry name" value="Rce1-like"/>
    <property type="match status" value="1"/>
</dbReference>
<evidence type="ECO:0000313" key="3">
    <source>
        <dbReference type="Proteomes" id="UP000550501"/>
    </source>
</evidence>